<proteinExistence type="predicted"/>
<dbReference type="Proteomes" id="UP000789342">
    <property type="component" value="Unassembled WGS sequence"/>
</dbReference>
<name>A0A9N9I0H8_9GLOM</name>
<keyword evidence="2" id="KW-1185">Reference proteome</keyword>
<organism evidence="1 2">
    <name type="scientific">Acaulospora morrowiae</name>
    <dbReference type="NCBI Taxonomy" id="94023"/>
    <lineage>
        <taxon>Eukaryota</taxon>
        <taxon>Fungi</taxon>
        <taxon>Fungi incertae sedis</taxon>
        <taxon>Mucoromycota</taxon>
        <taxon>Glomeromycotina</taxon>
        <taxon>Glomeromycetes</taxon>
        <taxon>Diversisporales</taxon>
        <taxon>Acaulosporaceae</taxon>
        <taxon>Acaulospora</taxon>
    </lineage>
</organism>
<protein>
    <submittedName>
        <fullName evidence="1">8530_t:CDS:1</fullName>
    </submittedName>
</protein>
<comment type="caution">
    <text evidence="1">The sequence shown here is derived from an EMBL/GenBank/DDBJ whole genome shotgun (WGS) entry which is preliminary data.</text>
</comment>
<evidence type="ECO:0000313" key="2">
    <source>
        <dbReference type="Proteomes" id="UP000789342"/>
    </source>
</evidence>
<dbReference type="OrthoDB" id="70224at2759"/>
<gene>
    <name evidence="1" type="ORF">AMORRO_LOCUS12954</name>
</gene>
<reference evidence="1" key="1">
    <citation type="submission" date="2021-06" db="EMBL/GenBank/DDBJ databases">
        <authorList>
            <person name="Kallberg Y."/>
            <person name="Tangrot J."/>
            <person name="Rosling A."/>
        </authorList>
    </citation>
    <scope>NUCLEOTIDE SEQUENCE</scope>
    <source>
        <strain evidence="1">CL551</strain>
    </source>
</reference>
<accession>A0A9N9I0H8</accession>
<dbReference type="AlphaFoldDB" id="A0A9N9I0H8"/>
<evidence type="ECO:0000313" key="1">
    <source>
        <dbReference type="EMBL" id="CAG8715103.1"/>
    </source>
</evidence>
<dbReference type="EMBL" id="CAJVPV010020558">
    <property type="protein sequence ID" value="CAG8715103.1"/>
    <property type="molecule type" value="Genomic_DNA"/>
</dbReference>
<dbReference type="Gene3D" id="3.40.50.10300">
    <property type="entry name" value="CoaB-like"/>
    <property type="match status" value="1"/>
</dbReference>
<sequence>IEVIFITKDTEFQIKLSDDEIASEVEIESKIVAELVKRHDEWIKNA</sequence>
<dbReference type="InterPro" id="IPR035929">
    <property type="entry name" value="CoaB-like_sf"/>
</dbReference>
<feature type="non-terminal residue" evidence="1">
    <location>
        <position position="1"/>
    </location>
</feature>